<dbReference type="AlphaFoldDB" id="A0A841CX90"/>
<proteinExistence type="predicted"/>
<reference evidence="1 2" key="1">
    <citation type="submission" date="2020-08" db="EMBL/GenBank/DDBJ databases">
        <title>Genomic Encyclopedia of Type Strains, Phase III (KMG-III): the genomes of soil and plant-associated and newly described type strains.</title>
        <authorList>
            <person name="Whitman W."/>
        </authorList>
    </citation>
    <scope>NUCLEOTIDE SEQUENCE [LARGE SCALE GENOMIC DNA]</scope>
    <source>
        <strain evidence="1 2">CECT 8640</strain>
    </source>
</reference>
<comment type="caution">
    <text evidence="1">The sequence shown here is derived from an EMBL/GenBank/DDBJ whole genome shotgun (WGS) entry which is preliminary data.</text>
</comment>
<gene>
    <name evidence="1" type="ORF">FHS29_007376</name>
</gene>
<dbReference type="Proteomes" id="UP000547510">
    <property type="component" value="Unassembled WGS sequence"/>
</dbReference>
<evidence type="ECO:0000313" key="1">
    <source>
        <dbReference type="EMBL" id="MBB5960748.1"/>
    </source>
</evidence>
<keyword evidence="2" id="KW-1185">Reference proteome</keyword>
<protein>
    <submittedName>
        <fullName evidence="1">Uncharacterized protein</fullName>
    </submittedName>
</protein>
<accession>A0A841CX90</accession>
<name>A0A841CX90_9PSEU</name>
<organism evidence="1 2">
    <name type="scientific">Saccharothrix tamanrassetensis</name>
    <dbReference type="NCBI Taxonomy" id="1051531"/>
    <lineage>
        <taxon>Bacteria</taxon>
        <taxon>Bacillati</taxon>
        <taxon>Actinomycetota</taxon>
        <taxon>Actinomycetes</taxon>
        <taxon>Pseudonocardiales</taxon>
        <taxon>Pseudonocardiaceae</taxon>
        <taxon>Saccharothrix</taxon>
    </lineage>
</organism>
<evidence type="ECO:0000313" key="2">
    <source>
        <dbReference type="Proteomes" id="UP000547510"/>
    </source>
</evidence>
<dbReference type="EMBL" id="JACHJN010000023">
    <property type="protein sequence ID" value="MBB5960748.1"/>
    <property type="molecule type" value="Genomic_DNA"/>
</dbReference>
<sequence>MQTAMDEVAALSNPYDDLLIDLYSGHRRLSD</sequence>